<accession>A0A090EFZ4</accession>
<name>A0A090EFZ4_MESPL</name>
<proteinExistence type="predicted"/>
<dbReference type="AlphaFoldDB" id="A0A090EFZ4"/>
<evidence type="ECO:0000313" key="1">
    <source>
        <dbReference type="EMBL" id="CDX26906.1"/>
    </source>
</evidence>
<dbReference type="EMBL" id="CCMZ01000056">
    <property type="protein sequence ID" value="CDX26906.1"/>
    <property type="molecule type" value="Genomic_DNA"/>
</dbReference>
<organism evidence="1 2">
    <name type="scientific">Mesorhizobium plurifarium</name>
    <dbReference type="NCBI Taxonomy" id="69974"/>
    <lineage>
        <taxon>Bacteria</taxon>
        <taxon>Pseudomonadati</taxon>
        <taxon>Pseudomonadota</taxon>
        <taxon>Alphaproteobacteria</taxon>
        <taxon>Hyphomicrobiales</taxon>
        <taxon>Phyllobacteriaceae</taxon>
        <taxon>Mesorhizobium</taxon>
    </lineage>
</organism>
<keyword evidence="2" id="KW-1185">Reference proteome</keyword>
<gene>
    <name evidence="1" type="ORF">MPL3356_60613</name>
</gene>
<protein>
    <submittedName>
        <fullName evidence="1">Uncharacterized protein</fullName>
    </submittedName>
</protein>
<dbReference type="Proteomes" id="UP000045285">
    <property type="component" value="Unassembled WGS sequence"/>
</dbReference>
<evidence type="ECO:0000313" key="2">
    <source>
        <dbReference type="Proteomes" id="UP000045285"/>
    </source>
</evidence>
<sequence length="64" mass="7001">MERDPMPEAVRDWLRANGIASPAMLGAGWQKLKRAHLPRLGPGPALSEAFAAMIETMIKERSDG</sequence>
<reference evidence="2" key="1">
    <citation type="submission" date="2014-08" db="EMBL/GenBank/DDBJ databases">
        <authorList>
            <person name="Moulin L."/>
        </authorList>
    </citation>
    <scope>NUCLEOTIDE SEQUENCE [LARGE SCALE GENOMIC DNA]</scope>
</reference>